<dbReference type="InterPro" id="IPR036397">
    <property type="entry name" value="RNaseH_sf"/>
</dbReference>
<dbReference type="PANTHER" id="PTHR47723">
    <property type="entry name" value="OS05G0353850 PROTEIN"/>
    <property type="match status" value="1"/>
</dbReference>
<dbReference type="InterPro" id="IPR053151">
    <property type="entry name" value="RNase_H-like"/>
</dbReference>
<dbReference type="SUPFAM" id="SSF53098">
    <property type="entry name" value="Ribonuclease H-like"/>
    <property type="match status" value="1"/>
</dbReference>
<feature type="domain" description="RNase H type-1" evidence="1">
    <location>
        <begin position="2"/>
        <end position="111"/>
    </location>
</feature>
<organism evidence="2 3">
    <name type="scientific">Stylosanthes scabra</name>
    <dbReference type="NCBI Taxonomy" id="79078"/>
    <lineage>
        <taxon>Eukaryota</taxon>
        <taxon>Viridiplantae</taxon>
        <taxon>Streptophyta</taxon>
        <taxon>Embryophyta</taxon>
        <taxon>Tracheophyta</taxon>
        <taxon>Spermatophyta</taxon>
        <taxon>Magnoliopsida</taxon>
        <taxon>eudicotyledons</taxon>
        <taxon>Gunneridae</taxon>
        <taxon>Pentapetalae</taxon>
        <taxon>rosids</taxon>
        <taxon>fabids</taxon>
        <taxon>Fabales</taxon>
        <taxon>Fabaceae</taxon>
        <taxon>Papilionoideae</taxon>
        <taxon>50 kb inversion clade</taxon>
        <taxon>dalbergioids sensu lato</taxon>
        <taxon>Dalbergieae</taxon>
        <taxon>Pterocarpus clade</taxon>
        <taxon>Stylosanthes</taxon>
    </lineage>
</organism>
<dbReference type="InterPro" id="IPR002156">
    <property type="entry name" value="RNaseH_domain"/>
</dbReference>
<dbReference type="InterPro" id="IPR044730">
    <property type="entry name" value="RNase_H-like_dom_plant"/>
</dbReference>
<reference evidence="2 3" key="1">
    <citation type="journal article" date="2023" name="Plants (Basel)">
        <title>Bridging the Gap: Combining Genomics and Transcriptomics Approaches to Understand Stylosanthes scabra, an Orphan Legume from the Brazilian Caatinga.</title>
        <authorList>
            <person name="Ferreira-Neto J.R.C."/>
            <person name="da Silva M.D."/>
            <person name="Binneck E."/>
            <person name="de Melo N.F."/>
            <person name="da Silva R.H."/>
            <person name="de Melo A.L.T.M."/>
            <person name="Pandolfi V."/>
            <person name="Bustamante F.O."/>
            <person name="Brasileiro-Vidal A.C."/>
            <person name="Benko-Iseppon A.M."/>
        </authorList>
    </citation>
    <scope>NUCLEOTIDE SEQUENCE [LARGE SCALE GENOMIC DNA]</scope>
    <source>
        <tissue evidence="2">Leaves</tissue>
    </source>
</reference>
<protein>
    <recommendedName>
        <fullName evidence="1">RNase H type-1 domain-containing protein</fullName>
    </recommendedName>
</protein>
<gene>
    <name evidence="2" type="ORF">PIB30_000535</name>
</gene>
<sequence length="301" mass="34021">MGFGYVIRDWKGCWQSGCAGTILRTTILQAELFAIWRGFLLVWDMWYRHVLCETDCHKAFVLLNADYSTARNDITDFISRIRELLKRFWRVEVSLIQRTANDVAGALAKYAIRNGVVQVEWLGWQPNPHPRVSYPVGSGNYPFRCGAGFQAGEAGSGFGCTHPYPPWFYRSNREPVLTVRFTQESEDRNCQRFVESDGFWSDQPNRETAGFLRNPKNGVVGCFKKKPSTIARNIKPHSVPHTLHLKTTATLGKNRISIAAIVSRPCDVVSVVHPLLASSPSFSLLPRQVFLARTLLFSISP</sequence>
<dbReference type="InterPro" id="IPR012337">
    <property type="entry name" value="RNaseH-like_sf"/>
</dbReference>
<dbReference type="Pfam" id="PF13456">
    <property type="entry name" value="RVT_3"/>
    <property type="match status" value="1"/>
</dbReference>
<accession>A0ABU6W5T5</accession>
<evidence type="ECO:0000259" key="1">
    <source>
        <dbReference type="Pfam" id="PF13456"/>
    </source>
</evidence>
<dbReference type="Proteomes" id="UP001341840">
    <property type="component" value="Unassembled WGS sequence"/>
</dbReference>
<comment type="caution">
    <text evidence="2">The sequence shown here is derived from an EMBL/GenBank/DDBJ whole genome shotgun (WGS) entry which is preliminary data.</text>
</comment>
<dbReference type="EMBL" id="JASCZI010181244">
    <property type="protein sequence ID" value="MED6179423.1"/>
    <property type="molecule type" value="Genomic_DNA"/>
</dbReference>
<proteinExistence type="predicted"/>
<evidence type="ECO:0000313" key="2">
    <source>
        <dbReference type="EMBL" id="MED6179423.1"/>
    </source>
</evidence>
<dbReference type="Gene3D" id="3.30.420.10">
    <property type="entry name" value="Ribonuclease H-like superfamily/Ribonuclease H"/>
    <property type="match status" value="1"/>
</dbReference>
<evidence type="ECO:0000313" key="3">
    <source>
        <dbReference type="Proteomes" id="UP001341840"/>
    </source>
</evidence>
<name>A0ABU6W5T5_9FABA</name>
<keyword evidence="3" id="KW-1185">Reference proteome</keyword>
<dbReference type="PANTHER" id="PTHR47723:SF19">
    <property type="entry name" value="POLYNUCLEOTIDYL TRANSFERASE, RIBONUCLEASE H-LIKE SUPERFAMILY PROTEIN"/>
    <property type="match status" value="1"/>
</dbReference>
<dbReference type="CDD" id="cd06222">
    <property type="entry name" value="RNase_H_like"/>
    <property type="match status" value="1"/>
</dbReference>